<dbReference type="AlphaFoldDB" id="A9BCA9"/>
<keyword evidence="4" id="KW-1185">Reference proteome</keyword>
<proteinExistence type="predicted"/>
<sequence length="216" mass="25584">MNNSKPSRPENAKYGTIYLISDLKGRSYKIGITLNWDRRSRQLEIGTKTRLISQKIVKDPGRLEKILHRKYDSYRLPQSEWFILSEEQVQEVKVLIGNSSKSYKQVFKSREKKMIDLEMAAQDDPEMLEFFKKYEHKKTEKERQKKIEHQRRLEELNERMNKPMGLPEKILLLFILAILAIPFAAIIVSTLFFTWPFILVVLFAAYISKMPPFTNR</sequence>
<name>A9BCA9_PROM4</name>
<dbReference type="Proteomes" id="UP000000788">
    <property type="component" value="Chromosome"/>
</dbReference>
<evidence type="ECO:0000313" key="4">
    <source>
        <dbReference type="Proteomes" id="UP000000788"/>
    </source>
</evidence>
<feature type="domain" description="Bacteriophage T5 Orf172 DNA-binding" evidence="2">
    <location>
        <begin position="22"/>
        <end position="96"/>
    </location>
</feature>
<dbReference type="InterPro" id="IPR018306">
    <property type="entry name" value="Phage_T5_Orf172_DNA-bd"/>
</dbReference>
<evidence type="ECO:0000256" key="1">
    <source>
        <dbReference type="SAM" id="Phobius"/>
    </source>
</evidence>
<dbReference type="Pfam" id="PF13455">
    <property type="entry name" value="MUG113"/>
    <property type="match status" value="1"/>
</dbReference>
<dbReference type="KEGG" id="pmj:P9211_15401"/>
<keyword evidence="1" id="KW-0812">Transmembrane</keyword>
<organism evidence="3 4">
    <name type="scientific">Prochlorococcus marinus (strain MIT 9211)</name>
    <dbReference type="NCBI Taxonomy" id="93059"/>
    <lineage>
        <taxon>Bacteria</taxon>
        <taxon>Bacillati</taxon>
        <taxon>Cyanobacteriota</taxon>
        <taxon>Cyanophyceae</taxon>
        <taxon>Synechococcales</taxon>
        <taxon>Prochlorococcaceae</taxon>
        <taxon>Prochlorococcus</taxon>
    </lineage>
</organism>
<dbReference type="OrthoDB" id="556850at2"/>
<dbReference type="HOGENOM" id="CLU_1276689_0_0_3"/>
<evidence type="ECO:0000259" key="2">
    <source>
        <dbReference type="SMART" id="SM00974"/>
    </source>
</evidence>
<protein>
    <recommendedName>
        <fullName evidence="2">Bacteriophage T5 Orf172 DNA-binding domain-containing protein</fullName>
    </recommendedName>
</protein>
<evidence type="ECO:0000313" key="3">
    <source>
        <dbReference type="EMBL" id="ABX09471.1"/>
    </source>
</evidence>
<keyword evidence="1" id="KW-1133">Transmembrane helix</keyword>
<gene>
    <name evidence="3" type="ordered locus">P9211_15401</name>
</gene>
<dbReference type="EMBL" id="CP000878">
    <property type="protein sequence ID" value="ABX09471.1"/>
    <property type="molecule type" value="Genomic_DNA"/>
</dbReference>
<reference evidence="3 4" key="1">
    <citation type="journal article" date="2007" name="PLoS Genet.">
        <title>Patterns and implications of gene gain and loss in the evolution of Prochlorococcus.</title>
        <authorList>
            <person name="Kettler G.C."/>
            <person name="Martiny A.C."/>
            <person name="Huang K."/>
            <person name="Zucker J."/>
            <person name="Coleman M.L."/>
            <person name="Rodrigue S."/>
            <person name="Chen F."/>
            <person name="Lapidus A."/>
            <person name="Ferriera S."/>
            <person name="Johnson J."/>
            <person name="Steglich C."/>
            <person name="Church G.M."/>
            <person name="Richardson P."/>
            <person name="Chisholm S.W."/>
        </authorList>
    </citation>
    <scope>NUCLEOTIDE SEQUENCE [LARGE SCALE GENOMIC DNA]</scope>
    <source>
        <strain evidence="4">MIT 9211</strain>
    </source>
</reference>
<dbReference type="SMART" id="SM00974">
    <property type="entry name" value="T5orf172"/>
    <property type="match status" value="1"/>
</dbReference>
<accession>A9BCA9</accession>
<feature type="transmembrane region" description="Helical" evidence="1">
    <location>
        <begin position="193"/>
        <end position="210"/>
    </location>
</feature>
<feature type="transmembrane region" description="Helical" evidence="1">
    <location>
        <begin position="170"/>
        <end position="187"/>
    </location>
</feature>
<keyword evidence="1" id="KW-0472">Membrane</keyword>
<dbReference type="RefSeq" id="WP_012196092.1">
    <property type="nucleotide sequence ID" value="NC_009976.1"/>
</dbReference>